<evidence type="ECO:0000313" key="1">
    <source>
        <dbReference type="EMBL" id="HAE28172.1"/>
    </source>
</evidence>
<dbReference type="EMBL" id="DMAN01000300">
    <property type="protein sequence ID" value="HAE28172.1"/>
    <property type="molecule type" value="Genomic_DNA"/>
</dbReference>
<feature type="non-terminal residue" evidence="1">
    <location>
        <position position="98"/>
    </location>
</feature>
<evidence type="ECO:0000313" key="2">
    <source>
        <dbReference type="Proteomes" id="UP000259610"/>
    </source>
</evidence>
<dbReference type="AlphaFoldDB" id="A0A3B9H0E2"/>
<accession>A0A3B9H0E2</accession>
<sequence>MSFELSEMILGCGLERGGRRAVLEAMAHFADRDTGMVRVSQARLAQRAGLTERQVRRVRDSLLYDDELEGLLRCVRHASGRGNAAVYRLDVTRLEPLR</sequence>
<evidence type="ECO:0008006" key="3">
    <source>
        <dbReference type="Google" id="ProtNLM"/>
    </source>
</evidence>
<reference evidence="1 2" key="1">
    <citation type="journal article" date="2018" name="Nat. Biotechnol.">
        <title>A standardized bacterial taxonomy based on genome phylogeny substantially revises the tree of life.</title>
        <authorList>
            <person name="Parks D.H."/>
            <person name="Chuvochina M."/>
            <person name="Waite D.W."/>
            <person name="Rinke C."/>
            <person name="Skarshewski A."/>
            <person name="Chaumeil P.A."/>
            <person name="Hugenholtz P."/>
        </authorList>
    </citation>
    <scope>NUCLEOTIDE SEQUENCE [LARGE SCALE GENOMIC DNA]</scope>
    <source>
        <strain evidence="1">UBA8733</strain>
    </source>
</reference>
<dbReference type="Proteomes" id="UP000259610">
    <property type="component" value="Unassembled WGS sequence"/>
</dbReference>
<proteinExistence type="predicted"/>
<comment type="caution">
    <text evidence="1">The sequence shown here is derived from an EMBL/GenBank/DDBJ whole genome shotgun (WGS) entry which is preliminary data.</text>
</comment>
<protein>
    <recommendedName>
        <fullName evidence="3">Helix-turn-helix domain-containing protein</fullName>
    </recommendedName>
</protein>
<organism evidence="1 2">
    <name type="scientific">Hyphomonas adhaerens</name>
    <dbReference type="NCBI Taxonomy" id="81029"/>
    <lineage>
        <taxon>Bacteria</taxon>
        <taxon>Pseudomonadati</taxon>
        <taxon>Pseudomonadota</taxon>
        <taxon>Alphaproteobacteria</taxon>
        <taxon>Hyphomonadales</taxon>
        <taxon>Hyphomonadaceae</taxon>
        <taxon>Hyphomonas</taxon>
    </lineage>
</organism>
<gene>
    <name evidence="1" type="ORF">DCG58_13495</name>
</gene>
<name>A0A3B9H0E2_9PROT</name>